<dbReference type="PANTHER" id="PTHR30383:SF5">
    <property type="entry name" value="SGNH HYDROLASE-TYPE ESTERASE DOMAIN-CONTAINING PROTEIN"/>
    <property type="match status" value="1"/>
</dbReference>
<evidence type="ECO:0000313" key="3">
    <source>
        <dbReference type="Proteomes" id="UP000236754"/>
    </source>
</evidence>
<gene>
    <name evidence="2" type="ORF">SAMN05216223_13319</name>
</gene>
<dbReference type="AlphaFoldDB" id="A0A1H6EDH7"/>
<dbReference type="RefSeq" id="WP_103891005.1">
    <property type="nucleotide sequence ID" value="NZ_FNVU01000033.1"/>
</dbReference>
<name>A0A1H6EDH7_9ACTN</name>
<dbReference type="InterPro" id="IPR036514">
    <property type="entry name" value="SGNH_hydro_sf"/>
</dbReference>
<dbReference type="InterPro" id="IPR013830">
    <property type="entry name" value="SGNH_hydro"/>
</dbReference>
<keyword evidence="3" id="KW-1185">Reference proteome</keyword>
<dbReference type="GO" id="GO:0004622">
    <property type="term" value="F:phosphatidylcholine lysophospholipase activity"/>
    <property type="evidence" value="ECO:0007669"/>
    <property type="project" value="TreeGrafter"/>
</dbReference>
<organism evidence="2 3">
    <name type="scientific">Actinacidiphila yanglinensis</name>
    <dbReference type="NCBI Taxonomy" id="310779"/>
    <lineage>
        <taxon>Bacteria</taxon>
        <taxon>Bacillati</taxon>
        <taxon>Actinomycetota</taxon>
        <taxon>Actinomycetes</taxon>
        <taxon>Kitasatosporales</taxon>
        <taxon>Streptomycetaceae</taxon>
        <taxon>Actinacidiphila</taxon>
    </lineage>
</organism>
<feature type="domain" description="SGNH hydrolase-type esterase" evidence="1">
    <location>
        <begin position="15"/>
        <end position="195"/>
    </location>
</feature>
<dbReference type="SUPFAM" id="SSF52266">
    <property type="entry name" value="SGNH hydrolase"/>
    <property type="match status" value="1"/>
</dbReference>
<accession>A0A1H6EDH7</accession>
<dbReference type="InterPro" id="IPR051532">
    <property type="entry name" value="Ester_Hydrolysis_Enzymes"/>
</dbReference>
<dbReference type="EMBL" id="FNVU01000033">
    <property type="protein sequence ID" value="SEG95311.1"/>
    <property type="molecule type" value="Genomic_DNA"/>
</dbReference>
<evidence type="ECO:0000259" key="1">
    <source>
        <dbReference type="Pfam" id="PF13472"/>
    </source>
</evidence>
<dbReference type="OrthoDB" id="9794725at2"/>
<dbReference type="Gene3D" id="3.40.50.1110">
    <property type="entry name" value="SGNH hydrolase"/>
    <property type="match status" value="1"/>
</dbReference>
<dbReference type="Pfam" id="PF13472">
    <property type="entry name" value="Lipase_GDSL_2"/>
    <property type="match status" value="1"/>
</dbReference>
<protein>
    <submittedName>
        <fullName evidence="2">Lysophospholipase L1</fullName>
    </submittedName>
</protein>
<sequence>MSIRLGDAARVLFQGDSITDASRDREDDAGLGNGYVSLIAGRLAADGSGRKVLNRGISGNRVVDLRARWQEDALDLAPDLLSVMIGVNDTWRRYDANEITTIEDYERDYRFILEQARAIGAQLVLIEPFLVPVDDEQWTWREDLDGRIHVVRRLAADFDAALLAADGLLNQAAREAGSPAAIADDGVHLTPAGHACLAAAWEKLVGVEPVTAPHEPELSANTPS</sequence>
<dbReference type="PANTHER" id="PTHR30383">
    <property type="entry name" value="THIOESTERASE 1/PROTEASE 1/LYSOPHOSPHOLIPASE L1"/>
    <property type="match status" value="1"/>
</dbReference>
<reference evidence="2 3" key="1">
    <citation type="submission" date="2016-10" db="EMBL/GenBank/DDBJ databases">
        <authorList>
            <person name="de Groot N.N."/>
        </authorList>
    </citation>
    <scope>NUCLEOTIDE SEQUENCE [LARGE SCALE GENOMIC DNA]</scope>
    <source>
        <strain evidence="2 3">CGMCC 4.2023</strain>
    </source>
</reference>
<evidence type="ECO:0000313" key="2">
    <source>
        <dbReference type="EMBL" id="SEG95311.1"/>
    </source>
</evidence>
<proteinExistence type="predicted"/>
<dbReference type="Proteomes" id="UP000236754">
    <property type="component" value="Unassembled WGS sequence"/>
</dbReference>